<feature type="binding site" evidence="2">
    <location>
        <position position="58"/>
    </location>
    <ligand>
        <name>substrate</name>
    </ligand>
</feature>
<dbReference type="SUPFAM" id="SSF53254">
    <property type="entry name" value="Phosphoglycerate mutase-like"/>
    <property type="match status" value="1"/>
</dbReference>
<feature type="binding site" evidence="2">
    <location>
        <begin position="8"/>
        <end position="15"/>
    </location>
    <ligand>
        <name>substrate</name>
    </ligand>
</feature>
<dbReference type="PANTHER" id="PTHR48100">
    <property type="entry name" value="BROAD-SPECIFICITY PHOSPHATASE YOR283W-RELATED"/>
    <property type="match status" value="1"/>
</dbReference>
<dbReference type="Pfam" id="PF00300">
    <property type="entry name" value="His_Phos_1"/>
    <property type="match status" value="1"/>
</dbReference>
<reference evidence="4" key="1">
    <citation type="submission" date="2016-01" db="EMBL/GenBank/DDBJ databases">
        <title>Draft genome of Chromobacterium sp. F49.</title>
        <authorList>
            <person name="Hong K.W."/>
        </authorList>
    </citation>
    <scope>NUCLEOTIDE SEQUENCE [LARGE SCALE GENOMIC DNA]</scope>
    <source>
        <strain evidence="4">P7IIIA</strain>
    </source>
</reference>
<accession>A0A163Q399</accession>
<dbReference type="OrthoDB" id="9782128at2"/>
<dbReference type="Gene3D" id="3.40.50.1240">
    <property type="entry name" value="Phosphoglycerate mutase-like"/>
    <property type="match status" value="1"/>
</dbReference>
<organism evidence="3 4">
    <name type="scientific">Fictibacillus phosphorivorans</name>
    <dbReference type="NCBI Taxonomy" id="1221500"/>
    <lineage>
        <taxon>Bacteria</taxon>
        <taxon>Bacillati</taxon>
        <taxon>Bacillota</taxon>
        <taxon>Bacilli</taxon>
        <taxon>Bacillales</taxon>
        <taxon>Fictibacillaceae</taxon>
        <taxon>Fictibacillus</taxon>
    </lineage>
</organism>
<sequence>MTTIAFIRHGETDWNTERRAQGCKDIPLNQNGIYQADRLAERFIDEKWDVIYASPLKRAFKTAEALSRVMDLPVIADERLREISFGETEGTTEAERVERWGEDWKNLNLGRETDEEADLRWKAALKEITDNHKNQKVLIVTHGALLVRIFKDLLQDKTDRWYGLNNTSFSVFQLTPEEIWKCELFNCQKHLEETATI</sequence>
<dbReference type="GO" id="GO:0016791">
    <property type="term" value="F:phosphatase activity"/>
    <property type="evidence" value="ECO:0007669"/>
    <property type="project" value="TreeGrafter"/>
</dbReference>
<evidence type="ECO:0008006" key="5">
    <source>
        <dbReference type="Google" id="ProtNLM"/>
    </source>
</evidence>
<dbReference type="InterPro" id="IPR050275">
    <property type="entry name" value="PGM_Phosphatase"/>
</dbReference>
<dbReference type="GO" id="GO:0005737">
    <property type="term" value="C:cytoplasm"/>
    <property type="evidence" value="ECO:0007669"/>
    <property type="project" value="TreeGrafter"/>
</dbReference>
<dbReference type="InterPro" id="IPR013078">
    <property type="entry name" value="His_Pase_superF_clade-1"/>
</dbReference>
<evidence type="ECO:0000313" key="3">
    <source>
        <dbReference type="EMBL" id="KZE64510.1"/>
    </source>
</evidence>
<dbReference type="RefSeq" id="WP_066243560.1">
    <property type="nucleotide sequence ID" value="NZ_LRFC01000037.1"/>
</dbReference>
<keyword evidence="4" id="KW-1185">Reference proteome</keyword>
<feature type="active site" description="Proton donor/acceptor" evidence="1">
    <location>
        <position position="82"/>
    </location>
</feature>
<protein>
    <recommendedName>
        <fullName evidence="5">Histidine phosphatase family protein</fullName>
    </recommendedName>
</protein>
<feature type="active site" description="Tele-phosphohistidine intermediate" evidence="1">
    <location>
        <position position="9"/>
    </location>
</feature>
<gene>
    <name evidence="3" type="ORF">AWM68_10210</name>
</gene>
<dbReference type="SMART" id="SM00855">
    <property type="entry name" value="PGAM"/>
    <property type="match status" value="1"/>
</dbReference>
<comment type="caution">
    <text evidence="3">The sequence shown here is derived from an EMBL/GenBank/DDBJ whole genome shotgun (WGS) entry which is preliminary data.</text>
</comment>
<evidence type="ECO:0000313" key="4">
    <source>
        <dbReference type="Proteomes" id="UP000076567"/>
    </source>
</evidence>
<evidence type="ECO:0000256" key="2">
    <source>
        <dbReference type="PIRSR" id="PIRSR613078-2"/>
    </source>
</evidence>
<dbReference type="Proteomes" id="UP000076567">
    <property type="component" value="Unassembled WGS sequence"/>
</dbReference>
<dbReference type="CDD" id="cd07067">
    <property type="entry name" value="HP_PGM_like"/>
    <property type="match status" value="1"/>
</dbReference>
<dbReference type="PANTHER" id="PTHR48100:SF59">
    <property type="entry name" value="ADENOSYLCOBALAMIN_ALPHA-RIBAZOLE PHOSPHATASE"/>
    <property type="match status" value="1"/>
</dbReference>
<name>A0A163Q399_9BACL</name>
<evidence type="ECO:0000256" key="1">
    <source>
        <dbReference type="PIRSR" id="PIRSR613078-1"/>
    </source>
</evidence>
<dbReference type="InterPro" id="IPR029033">
    <property type="entry name" value="His_PPase_superfam"/>
</dbReference>
<dbReference type="AlphaFoldDB" id="A0A163Q399"/>
<proteinExistence type="predicted"/>
<dbReference type="EMBL" id="LRFC01000037">
    <property type="protein sequence ID" value="KZE64510.1"/>
    <property type="molecule type" value="Genomic_DNA"/>
</dbReference>